<gene>
    <name evidence="1" type="ORF">FRV6_00373</name>
</gene>
<evidence type="ECO:0000313" key="2">
    <source>
        <dbReference type="Proteomes" id="UP000219369"/>
    </source>
</evidence>
<dbReference type="EMBL" id="FMJY01000001">
    <property type="protein sequence ID" value="SCO76161.1"/>
    <property type="molecule type" value="Genomic_DNA"/>
</dbReference>
<protein>
    <submittedName>
        <fullName evidence="1">Uncharacterized protein</fullName>
    </submittedName>
</protein>
<name>A0A2H3SJ57_FUSOX</name>
<dbReference type="AlphaFoldDB" id="A0A2H3SJ57"/>
<accession>A0A2H3SJ57</accession>
<organism evidence="1 2">
    <name type="scientific">Fusarium oxysporum</name>
    <name type="common">Fusarium vascular wilt</name>
    <dbReference type="NCBI Taxonomy" id="5507"/>
    <lineage>
        <taxon>Eukaryota</taxon>
        <taxon>Fungi</taxon>
        <taxon>Dikarya</taxon>
        <taxon>Ascomycota</taxon>
        <taxon>Pezizomycotina</taxon>
        <taxon>Sordariomycetes</taxon>
        <taxon>Hypocreomycetidae</taxon>
        <taxon>Hypocreales</taxon>
        <taxon>Nectriaceae</taxon>
        <taxon>Fusarium</taxon>
        <taxon>Fusarium oxysporum species complex</taxon>
    </lineage>
</organism>
<evidence type="ECO:0000313" key="1">
    <source>
        <dbReference type="EMBL" id="SCO76161.1"/>
    </source>
</evidence>
<sequence length="57" mass="6464">MSESGRPDPTLQPGNNSKESRFSYHISGFCASNTTLAKYCVTGARLERHLRLYHHQL</sequence>
<reference evidence="2" key="1">
    <citation type="submission" date="2016-09" db="EMBL/GenBank/DDBJ databases">
        <authorList>
            <person name="Guldener U."/>
        </authorList>
    </citation>
    <scope>NUCLEOTIDE SEQUENCE [LARGE SCALE GENOMIC DNA]</scope>
    <source>
        <strain evidence="2">V64-1</strain>
    </source>
</reference>
<proteinExistence type="predicted"/>
<dbReference type="Proteomes" id="UP000219369">
    <property type="component" value="Unassembled WGS sequence"/>
</dbReference>